<feature type="region of interest" description="Disordered" evidence="5">
    <location>
        <begin position="70"/>
        <end position="108"/>
    </location>
</feature>
<dbReference type="Pfam" id="PF09725">
    <property type="entry name" value="Fra10Ac1"/>
    <property type="match status" value="1"/>
</dbReference>
<keyword evidence="8" id="KW-1185">Reference proteome</keyword>
<feature type="domain" description="NAC" evidence="6">
    <location>
        <begin position="157"/>
        <end position="310"/>
    </location>
</feature>
<dbReference type="SUPFAM" id="SSF101941">
    <property type="entry name" value="NAC domain"/>
    <property type="match status" value="1"/>
</dbReference>
<dbReference type="PANTHER" id="PTHR31719">
    <property type="entry name" value="NAC TRANSCRIPTION FACTOR 56"/>
    <property type="match status" value="1"/>
</dbReference>
<organism evidence="7 8">
    <name type="scientific">Hevea brasiliensis</name>
    <name type="common">Para rubber tree</name>
    <name type="synonym">Siphonia brasiliensis</name>
    <dbReference type="NCBI Taxonomy" id="3981"/>
    <lineage>
        <taxon>Eukaryota</taxon>
        <taxon>Viridiplantae</taxon>
        <taxon>Streptophyta</taxon>
        <taxon>Embryophyta</taxon>
        <taxon>Tracheophyta</taxon>
        <taxon>Spermatophyta</taxon>
        <taxon>Magnoliopsida</taxon>
        <taxon>eudicotyledons</taxon>
        <taxon>Gunneridae</taxon>
        <taxon>Pentapetalae</taxon>
        <taxon>rosids</taxon>
        <taxon>fabids</taxon>
        <taxon>Malpighiales</taxon>
        <taxon>Euphorbiaceae</taxon>
        <taxon>Crotonoideae</taxon>
        <taxon>Micrandreae</taxon>
        <taxon>Hevea</taxon>
    </lineage>
</organism>
<dbReference type="GO" id="GO:0006355">
    <property type="term" value="P:regulation of DNA-templated transcription"/>
    <property type="evidence" value="ECO:0007669"/>
    <property type="project" value="InterPro"/>
</dbReference>
<dbReference type="Proteomes" id="UP000467840">
    <property type="component" value="Chromosome 7"/>
</dbReference>
<evidence type="ECO:0000256" key="2">
    <source>
        <dbReference type="ARBA" id="ARBA00023125"/>
    </source>
</evidence>
<evidence type="ECO:0000259" key="6">
    <source>
        <dbReference type="PROSITE" id="PS51005"/>
    </source>
</evidence>
<dbReference type="PANTHER" id="PTHR31719:SF94">
    <property type="entry name" value="PROTEIN ATAF2"/>
    <property type="match status" value="1"/>
</dbReference>
<dbReference type="InterPro" id="IPR003441">
    <property type="entry name" value="NAC-dom"/>
</dbReference>
<proteinExistence type="predicted"/>
<evidence type="ECO:0000256" key="3">
    <source>
        <dbReference type="ARBA" id="ARBA00023163"/>
    </source>
</evidence>
<keyword evidence="1" id="KW-0805">Transcription regulation</keyword>
<evidence type="ECO:0000256" key="1">
    <source>
        <dbReference type="ARBA" id="ARBA00023015"/>
    </source>
</evidence>
<dbReference type="PROSITE" id="PS51005">
    <property type="entry name" value="NAC"/>
    <property type="match status" value="1"/>
</dbReference>
<dbReference type="InterPro" id="IPR019129">
    <property type="entry name" value="Folate-sensitive_fs_Fra10Ac1"/>
</dbReference>
<evidence type="ECO:0000313" key="8">
    <source>
        <dbReference type="Proteomes" id="UP000467840"/>
    </source>
</evidence>
<sequence>MLGPHISFNGLEVFGEFISLDGVTLAKSRFDYARVLILTDSTEFINKIIQVDIDHVKFNIRATEEPCHELFTPPISNNERRLSLSESSDADVDSENNPIGASGKRNENVSTSGLYLSEDNYIDHENSSATHDKQHQLLNQHHSRLSLNDSSATLAIQTDGDEFRPLDGELVVHYLKNKIANQPLPPNKIMEVKLYEYNPEKLAEEYWQCGETEWYFFTPRDKRYPNGSRPKRDAGGGYWKATGGDKAVKYKGAVVGYRKALVFYMGKPPNGTKTNWIMHEYRVSDAPPRIKTSADDMRLDNWVLCKIYKRDAKDNLRSRLSNEEQSAELDDQTADVVRDVDKNSDPPAYTNALNDNKQIVSIPIQENPSAFYEDPPYVPINNHDHHQAMLEAANYQRAMFAAANYGSYRTYATGMTPPMPEPVQIYPPEDIQIHPTEDIQIHPTEDIQMQPTEDIVSKYLNENSYICSSMDLGTEDRQYQAHIRGLNAYDRHKKFLNDYASGKEKSSNVKLPVKTDRDTLREGYRFIRTEEDDMDTSWEQRLVKRYYDKLFNEYP</sequence>
<dbReference type="InterPro" id="IPR036093">
    <property type="entry name" value="NAC_dom_sf"/>
</dbReference>
<dbReference type="Gene3D" id="2.170.150.80">
    <property type="entry name" value="NAC domain"/>
    <property type="match status" value="1"/>
</dbReference>
<dbReference type="Pfam" id="PF02365">
    <property type="entry name" value="NAM"/>
    <property type="match status" value="1"/>
</dbReference>
<evidence type="ECO:0000256" key="4">
    <source>
        <dbReference type="ARBA" id="ARBA00023242"/>
    </source>
</evidence>
<dbReference type="AlphaFoldDB" id="A0A6A6KXK3"/>
<evidence type="ECO:0000256" key="5">
    <source>
        <dbReference type="SAM" id="MobiDB-lite"/>
    </source>
</evidence>
<name>A0A6A6KXK3_HEVBR</name>
<keyword evidence="2" id="KW-0238">DNA-binding</keyword>
<gene>
    <name evidence="7" type="ORF">GH714_000951</name>
</gene>
<evidence type="ECO:0000313" key="7">
    <source>
        <dbReference type="EMBL" id="KAF2293347.1"/>
    </source>
</evidence>
<comment type="caution">
    <text evidence="7">The sequence shown here is derived from an EMBL/GenBank/DDBJ whole genome shotgun (WGS) entry which is preliminary data.</text>
</comment>
<reference evidence="7 8" key="1">
    <citation type="journal article" date="2020" name="Mol. Plant">
        <title>The Chromosome-Based Rubber Tree Genome Provides New Insights into Spurge Genome Evolution and Rubber Biosynthesis.</title>
        <authorList>
            <person name="Liu J."/>
            <person name="Shi C."/>
            <person name="Shi C.C."/>
            <person name="Li W."/>
            <person name="Zhang Q.J."/>
            <person name="Zhang Y."/>
            <person name="Li K."/>
            <person name="Lu H.F."/>
            <person name="Shi C."/>
            <person name="Zhu S.T."/>
            <person name="Xiao Z.Y."/>
            <person name="Nan H."/>
            <person name="Yue Y."/>
            <person name="Zhu X.G."/>
            <person name="Wu Y."/>
            <person name="Hong X.N."/>
            <person name="Fan G.Y."/>
            <person name="Tong Y."/>
            <person name="Zhang D."/>
            <person name="Mao C.L."/>
            <person name="Liu Y.L."/>
            <person name="Hao S.J."/>
            <person name="Liu W.Q."/>
            <person name="Lv M.Q."/>
            <person name="Zhang H.B."/>
            <person name="Liu Y."/>
            <person name="Hu-Tang G.R."/>
            <person name="Wang J.P."/>
            <person name="Wang J.H."/>
            <person name="Sun Y.H."/>
            <person name="Ni S.B."/>
            <person name="Chen W.B."/>
            <person name="Zhang X.C."/>
            <person name="Jiao Y.N."/>
            <person name="Eichler E.E."/>
            <person name="Li G.H."/>
            <person name="Liu X."/>
            <person name="Gao L.Z."/>
        </authorList>
    </citation>
    <scope>NUCLEOTIDE SEQUENCE [LARGE SCALE GENOMIC DNA]</scope>
    <source>
        <strain evidence="8">cv. GT1</strain>
        <tissue evidence="7">Leaf</tissue>
    </source>
</reference>
<accession>A0A6A6KXK3</accession>
<keyword evidence="4" id="KW-0539">Nucleus</keyword>
<dbReference type="EMBL" id="JAAGAX010000013">
    <property type="protein sequence ID" value="KAF2293347.1"/>
    <property type="molecule type" value="Genomic_DNA"/>
</dbReference>
<keyword evidence="3" id="KW-0804">Transcription</keyword>
<protein>
    <recommendedName>
        <fullName evidence="6">NAC domain-containing protein</fullName>
    </recommendedName>
</protein>
<dbReference type="GO" id="GO:0003677">
    <property type="term" value="F:DNA binding"/>
    <property type="evidence" value="ECO:0007669"/>
    <property type="project" value="UniProtKB-KW"/>
</dbReference>